<evidence type="ECO:0000313" key="3">
    <source>
        <dbReference type="EMBL" id="SNB84468.1"/>
    </source>
</evidence>
<dbReference type="EMBL" id="FXUV02000087">
    <property type="protein sequence ID" value="SNB84468.1"/>
    <property type="molecule type" value="Genomic_DNA"/>
</dbReference>
<dbReference type="SUPFAM" id="SSF50475">
    <property type="entry name" value="FMN-binding split barrel"/>
    <property type="match status" value="1"/>
</dbReference>
<dbReference type="OrthoDB" id="8447155at2"/>
<protein>
    <recommendedName>
        <fullName evidence="1">Pyridoxamine 5'-phosphate oxidase N-terminal domain-containing protein</fullName>
    </recommendedName>
</protein>
<accession>A0A238TEW3</accession>
<evidence type="ECO:0000313" key="4">
    <source>
        <dbReference type="Proteomes" id="UP000215450"/>
    </source>
</evidence>
<dbReference type="InterPro" id="IPR011576">
    <property type="entry name" value="Pyridox_Oxase_N"/>
</dbReference>
<feature type="domain" description="Pyridoxamine 5'-phosphate oxidase N-terminal" evidence="1">
    <location>
        <begin position="5"/>
        <end position="107"/>
    </location>
</feature>
<dbReference type="STRING" id="1522312.GCA_900177895_00261"/>
<dbReference type="InterPro" id="IPR012349">
    <property type="entry name" value="Split_barrel_FMN-bd"/>
</dbReference>
<name>A0A238TEW3_9NEIS</name>
<organism evidence="3 4">
    <name type="scientific">Kingella negevensis</name>
    <dbReference type="NCBI Taxonomy" id="1522312"/>
    <lineage>
        <taxon>Bacteria</taxon>
        <taxon>Pseudomonadati</taxon>
        <taxon>Pseudomonadota</taxon>
        <taxon>Betaproteobacteria</taxon>
        <taxon>Neisseriales</taxon>
        <taxon>Neisseriaceae</taxon>
        <taxon>Kingella</taxon>
    </lineage>
</organism>
<keyword evidence="4" id="KW-1185">Reference proteome</keyword>
<sequence length="147" mass="16471">MNALPKNVTKFLTENRVVTIACAQNNQAWAVNCFYVLNEDTAALIVFTKRTTHHAEIMLANPNIAGTVSVQPEGILGLSGLQFAARAELLEQDDPRRAQFRNVYTGTVPAAKLMDSDMWLLHLDSLKYTDNKMVVARKTKWERNHAA</sequence>
<dbReference type="RefSeq" id="WP_095062862.1">
    <property type="nucleotide sequence ID" value="NZ_CP123447.1"/>
</dbReference>
<proteinExistence type="predicted"/>
<dbReference type="Pfam" id="PF01243">
    <property type="entry name" value="PNPOx_N"/>
    <property type="match status" value="1"/>
</dbReference>
<evidence type="ECO:0000313" key="2">
    <source>
        <dbReference type="EMBL" id="SMQ12743.1"/>
    </source>
</evidence>
<reference evidence="3 4" key="2">
    <citation type="submission" date="2017-06" db="EMBL/GenBank/DDBJ databases">
        <authorList>
            <person name="Kim H.J."/>
            <person name="Triplett B.A."/>
        </authorList>
    </citation>
    <scope>NUCLEOTIDE SEQUENCE [LARGE SCALE GENOMIC DNA]</scope>
    <source>
        <strain evidence="3">Kingella_eburonensis</strain>
    </source>
</reference>
<dbReference type="Gene3D" id="2.30.110.10">
    <property type="entry name" value="Electron Transport, Fmn-binding Protein, Chain A"/>
    <property type="match status" value="1"/>
</dbReference>
<gene>
    <name evidence="2" type="ORF">KEBURONENSIS_00319</name>
    <name evidence="3" type="ORF">KEBURONENSIS_00639</name>
</gene>
<dbReference type="AlphaFoldDB" id="A0A238TEW3"/>
<reference evidence="2" key="1">
    <citation type="submission" date="2017-05" db="EMBL/GenBank/DDBJ databases">
        <authorList>
            <person name="Song R."/>
            <person name="Chenine A.L."/>
            <person name="Ruprecht R.M."/>
        </authorList>
    </citation>
    <scope>NUCLEOTIDE SEQUENCE</scope>
    <source>
        <strain evidence="2">Kingella_eburonensis</strain>
    </source>
</reference>
<dbReference type="Proteomes" id="UP000215450">
    <property type="component" value="Unassembled WGS sequence"/>
</dbReference>
<evidence type="ECO:0000259" key="1">
    <source>
        <dbReference type="Pfam" id="PF01243"/>
    </source>
</evidence>
<dbReference type="EMBL" id="FXUV01000030">
    <property type="protein sequence ID" value="SMQ12743.1"/>
    <property type="molecule type" value="Genomic_DNA"/>
</dbReference>